<organism evidence="2 3">
    <name type="scientific">Nocardia macrotermitis</name>
    <dbReference type="NCBI Taxonomy" id="2585198"/>
    <lineage>
        <taxon>Bacteria</taxon>
        <taxon>Bacillati</taxon>
        <taxon>Actinomycetota</taxon>
        <taxon>Actinomycetes</taxon>
        <taxon>Mycobacteriales</taxon>
        <taxon>Nocardiaceae</taxon>
        <taxon>Nocardia</taxon>
    </lineage>
</organism>
<accession>A0A7K0CZ10</accession>
<dbReference type="InterPro" id="IPR029068">
    <property type="entry name" value="Glyas_Bleomycin-R_OHBP_Dase"/>
</dbReference>
<dbReference type="InterPro" id="IPR037523">
    <property type="entry name" value="VOC_core"/>
</dbReference>
<dbReference type="EMBL" id="WEGK01000003">
    <property type="protein sequence ID" value="MQY18727.1"/>
    <property type="molecule type" value="Genomic_DNA"/>
</dbReference>
<evidence type="ECO:0000313" key="3">
    <source>
        <dbReference type="Proteomes" id="UP000438448"/>
    </source>
</evidence>
<comment type="caution">
    <text evidence="2">The sequence shown here is derived from an EMBL/GenBank/DDBJ whole genome shotgun (WGS) entry which is preliminary data.</text>
</comment>
<proteinExistence type="predicted"/>
<dbReference type="OrthoDB" id="5185674at2"/>
<dbReference type="SUPFAM" id="SSF54593">
    <property type="entry name" value="Glyoxalase/Bleomycin resistance protein/Dihydroxybiphenyl dioxygenase"/>
    <property type="match status" value="1"/>
</dbReference>
<evidence type="ECO:0000259" key="1">
    <source>
        <dbReference type="PROSITE" id="PS51819"/>
    </source>
</evidence>
<name>A0A7K0CZ10_9NOCA</name>
<feature type="domain" description="VOC" evidence="1">
    <location>
        <begin position="11"/>
        <end position="142"/>
    </location>
</feature>
<sequence>MSQNAILDPGDQFHIGIVAADFEATVARLTEVLGYEWGPEIGGPVAVGLPDGRTTELEIRCAYSRTTPRLEVVRSVADSLWQPAGEGGLHHIGYWSDDVAADTAQLAERGYAVEATRAGVGGGLFFAFLRSAEGFRVELVDRVAEPSLARCWAAPEVSGGAA</sequence>
<protein>
    <recommendedName>
        <fullName evidence="1">VOC domain-containing protein</fullName>
    </recommendedName>
</protein>
<gene>
    <name evidence="2" type="ORF">NRB20_18060</name>
</gene>
<evidence type="ECO:0000313" key="2">
    <source>
        <dbReference type="EMBL" id="MQY18727.1"/>
    </source>
</evidence>
<dbReference type="AlphaFoldDB" id="A0A7K0CZ10"/>
<dbReference type="PROSITE" id="PS51819">
    <property type="entry name" value="VOC"/>
    <property type="match status" value="1"/>
</dbReference>
<keyword evidence="3" id="KW-1185">Reference proteome</keyword>
<dbReference type="Gene3D" id="3.10.180.10">
    <property type="entry name" value="2,3-Dihydroxybiphenyl 1,2-Dioxygenase, domain 1"/>
    <property type="match status" value="1"/>
</dbReference>
<dbReference type="Proteomes" id="UP000438448">
    <property type="component" value="Unassembled WGS sequence"/>
</dbReference>
<reference evidence="2 3" key="1">
    <citation type="submission" date="2019-10" db="EMBL/GenBank/DDBJ databases">
        <title>Nocardia macrotermitis sp. nov. and Nocardia aurantia sp. nov., isolated from the gut of fungus growing-termite Macrotermes natalensis.</title>
        <authorList>
            <person name="Benndorf R."/>
            <person name="Schwitalla J."/>
            <person name="Martin K."/>
            <person name="De Beer W."/>
            <person name="Kaster A.-K."/>
            <person name="Vollmers J."/>
            <person name="Poulsen M."/>
            <person name="Beemelmanns C."/>
        </authorList>
    </citation>
    <scope>NUCLEOTIDE SEQUENCE [LARGE SCALE GENOMIC DNA]</scope>
    <source>
        <strain evidence="2 3">RB20</strain>
    </source>
</reference>
<dbReference type="RefSeq" id="WP_153409346.1">
    <property type="nucleotide sequence ID" value="NZ_WEGK01000003.1"/>
</dbReference>
<dbReference type="Pfam" id="PF13669">
    <property type="entry name" value="Glyoxalase_4"/>
    <property type="match status" value="1"/>
</dbReference>